<sequence length="124" mass="13492">MSLSESRQTAKLGDIEFKFKFPILDVTTTGRKVEHEVLPTDGSGADGETVVQPLGSGKTTARLQGTVSRSEAQALDGIEGTVVELRHPRLSTDVFVSGIDTRSQESRRNGEKLYVFDADLIVIE</sequence>
<proteinExistence type="predicted"/>
<accession>D5L2G5</accession>
<reference evidence="1" key="1">
    <citation type="journal article" date="2010" name="Environ. Microbiol.">
        <title>The metavirome of a hypersaline environment.</title>
        <authorList>
            <person name="Santos F."/>
            <person name="Yarza P."/>
            <person name="Parro V."/>
            <person name="Briones C."/>
            <person name="Anton J."/>
        </authorList>
    </citation>
    <scope>NUCLEOTIDE SEQUENCE</scope>
</reference>
<organism evidence="1">
    <name type="scientific">uncultured virus</name>
    <dbReference type="NCBI Taxonomy" id="340016"/>
    <lineage>
        <taxon>Viruses</taxon>
        <taxon>environmental samples</taxon>
    </lineage>
</organism>
<name>D5L2G5_9VIRU</name>
<evidence type="ECO:0000313" key="1">
    <source>
        <dbReference type="EMBL" id="ADE29224.1"/>
    </source>
</evidence>
<protein>
    <submittedName>
        <fullName evidence="1">Uncharacterized protein</fullName>
    </submittedName>
</protein>
<dbReference type="EMBL" id="GU735223">
    <property type="protein sequence ID" value="ADE29224.1"/>
    <property type="molecule type" value="Genomic_DNA"/>
</dbReference>